<keyword evidence="2" id="KW-1185">Reference proteome</keyword>
<reference evidence="3" key="1">
    <citation type="submission" date="2025-08" db="UniProtKB">
        <authorList>
            <consortium name="RefSeq"/>
        </authorList>
    </citation>
    <scope>IDENTIFICATION</scope>
    <source>
        <tissue evidence="3">Testes</tissue>
    </source>
</reference>
<dbReference type="Pfam" id="PF20478">
    <property type="entry name" value="P2RX7_C"/>
    <property type="match status" value="1"/>
</dbReference>
<dbReference type="RefSeq" id="XP_006811377.1">
    <property type="nucleotide sequence ID" value="XM_006811314.1"/>
</dbReference>
<dbReference type="GeneID" id="102801802"/>
<protein>
    <submittedName>
        <fullName evidence="3">Uncharacterized protein LOC102801802</fullName>
    </submittedName>
</protein>
<name>A0ABM0LUD6_SACKO</name>
<dbReference type="PANTHER" id="PTHR36981:SF1">
    <property type="entry name" value="P2X PURINORECEPTOR 7 INTRACELLULAR DOMAIN-CONTAINING PROTEIN"/>
    <property type="match status" value="1"/>
</dbReference>
<feature type="domain" description="P2X purinoreceptor 7 intracellular" evidence="1">
    <location>
        <begin position="64"/>
        <end position="192"/>
    </location>
</feature>
<organism evidence="2 3">
    <name type="scientific">Saccoglossus kowalevskii</name>
    <name type="common">Acorn worm</name>
    <dbReference type="NCBI Taxonomy" id="10224"/>
    <lineage>
        <taxon>Eukaryota</taxon>
        <taxon>Metazoa</taxon>
        <taxon>Hemichordata</taxon>
        <taxon>Enteropneusta</taxon>
        <taxon>Harrimaniidae</taxon>
        <taxon>Saccoglossus</taxon>
    </lineage>
</organism>
<dbReference type="Proteomes" id="UP000694865">
    <property type="component" value="Unplaced"/>
</dbReference>
<accession>A0ABM0LUD6</accession>
<evidence type="ECO:0000259" key="1">
    <source>
        <dbReference type="Pfam" id="PF20478"/>
    </source>
</evidence>
<dbReference type="InterPro" id="IPR046815">
    <property type="entry name" value="P2RX7_C"/>
</dbReference>
<gene>
    <name evidence="3" type="primary">LOC102801802</name>
</gene>
<dbReference type="PANTHER" id="PTHR36981">
    <property type="entry name" value="ZGC:195170"/>
    <property type="match status" value="1"/>
</dbReference>
<proteinExistence type="predicted"/>
<sequence length="197" mass="22569">MASPTHSDASSQSRDCELELNYESSDFDVEGSSLDGGIRPYQFEPEFNGNSHIDSAEENDDALVDRLNTTEWCQCYRCHVMPSVEECRCCYEIMQVKAVCDEVPNTACITGHPGFKPVCLDKYVLLTAYHVYRPYHGTIPESSERYRYVAYRQLVRWCWGYLGKDVRVPLPSCAVHFIRETFPSLNGVYQGFNYVVD</sequence>
<evidence type="ECO:0000313" key="3">
    <source>
        <dbReference type="RefSeq" id="XP_006811377.1"/>
    </source>
</evidence>
<evidence type="ECO:0000313" key="2">
    <source>
        <dbReference type="Proteomes" id="UP000694865"/>
    </source>
</evidence>